<evidence type="ECO:0000256" key="1">
    <source>
        <dbReference type="ARBA" id="ARBA00008798"/>
    </source>
</evidence>
<evidence type="ECO:0000313" key="11">
    <source>
        <dbReference type="EMBL" id="SFK76632.1"/>
    </source>
</evidence>
<dbReference type="InterPro" id="IPR038709">
    <property type="entry name" value="RpoN_core-bd_sf"/>
</dbReference>
<dbReference type="InterPro" id="IPR007046">
    <property type="entry name" value="RNA_pol_sigma_54_core-bd"/>
</dbReference>
<dbReference type="Gene3D" id="1.10.10.1330">
    <property type="entry name" value="RNA polymerase sigma-54 factor, core-binding domain"/>
    <property type="match status" value="1"/>
</dbReference>
<dbReference type="RefSeq" id="WP_092275313.1">
    <property type="nucleotide sequence ID" value="NZ_FORT01000019.1"/>
</dbReference>
<sequence>MNMGLGLFQEQTLKLVMTPELRQAITILQYSAVDLISYLQEQAIENPVFDLEAPREVASAKAEKPTPEIDWKEIVGNRASGEYTATKNESTYNPLDFVQQGSDSLYEHLERQLGYVKGFTPLQKKIALFLIGNLDEKGYLEVTLEEASAKLGADLLEIEDVLSILQHFDPVGVAARSLEECLLLQLEHLALDDEKIVQVVKFHLQDLADNRYQRIADKVGCTPLDVQAMADLVRTLNPRPGAAYSHADTRYVIPDVAVEKVGNEYVVLVNDIATPRLKINSFYEKMLNQQKSQEEAKQFIHEKLNAAMWLAKSLEQRRLTLMRVTQAIVEMQQDFFDRGIDYLKPMTQKEIAEKVSLHESTISRATSNKYVQTPRGIFELKYFFTSALSTSSGEATSSESVKRRIKALIEQEDRKAPLSDQKLGEMLQTEGIEISRRTVAKYREEMMIPSSAKRKRF</sequence>
<dbReference type="Gene3D" id="1.10.10.60">
    <property type="entry name" value="Homeodomain-like"/>
    <property type="match status" value="1"/>
</dbReference>
<evidence type="ECO:0000256" key="5">
    <source>
        <dbReference type="ARBA" id="ARBA00023015"/>
    </source>
</evidence>
<dbReference type="EMBL" id="FORT01000019">
    <property type="protein sequence ID" value="SFK76632.1"/>
    <property type="molecule type" value="Genomic_DNA"/>
</dbReference>
<dbReference type="Pfam" id="PF04963">
    <property type="entry name" value="Sigma54_CBD"/>
    <property type="match status" value="1"/>
</dbReference>
<evidence type="ECO:0000313" key="12">
    <source>
        <dbReference type="Proteomes" id="UP000198915"/>
    </source>
</evidence>
<protein>
    <submittedName>
        <fullName evidence="11">RNA polymerase, sigma 54 subunit, RpoN/SigL</fullName>
    </submittedName>
</protein>
<name>A0A1I4C699_9BACL</name>
<dbReference type="PROSITE" id="PS50044">
    <property type="entry name" value="SIGMA54_3"/>
    <property type="match status" value="1"/>
</dbReference>
<dbReference type="GO" id="GO:0006352">
    <property type="term" value="P:DNA-templated transcription initiation"/>
    <property type="evidence" value="ECO:0007669"/>
    <property type="project" value="InterPro"/>
</dbReference>
<accession>A0A1I4C699</accession>
<dbReference type="AlphaFoldDB" id="A0A1I4C699"/>
<evidence type="ECO:0000256" key="7">
    <source>
        <dbReference type="ARBA" id="ARBA00023125"/>
    </source>
</evidence>
<organism evidence="11 12">
    <name type="scientific">Brevibacillus centrosporus</name>
    <dbReference type="NCBI Taxonomy" id="54910"/>
    <lineage>
        <taxon>Bacteria</taxon>
        <taxon>Bacillati</taxon>
        <taxon>Bacillota</taxon>
        <taxon>Bacilli</taxon>
        <taxon>Bacillales</taxon>
        <taxon>Paenibacillaceae</taxon>
        <taxon>Brevibacillus</taxon>
    </lineage>
</organism>
<evidence type="ECO:0000256" key="2">
    <source>
        <dbReference type="ARBA" id="ARBA00022478"/>
    </source>
</evidence>
<dbReference type="Pfam" id="PF00309">
    <property type="entry name" value="Sigma54_AID"/>
    <property type="match status" value="1"/>
</dbReference>
<dbReference type="PROSITE" id="PS00718">
    <property type="entry name" value="SIGMA54_2"/>
    <property type="match status" value="1"/>
</dbReference>
<keyword evidence="3" id="KW-0808">Transferase</keyword>
<dbReference type="Pfam" id="PF04552">
    <property type="entry name" value="Sigma54_DBD"/>
    <property type="match status" value="1"/>
</dbReference>
<evidence type="ECO:0000256" key="8">
    <source>
        <dbReference type="ARBA" id="ARBA00023163"/>
    </source>
</evidence>
<dbReference type="PIRSF" id="PIRSF000774">
    <property type="entry name" value="RpoN"/>
    <property type="match status" value="1"/>
</dbReference>
<dbReference type="GO" id="GO:0016779">
    <property type="term" value="F:nucleotidyltransferase activity"/>
    <property type="evidence" value="ECO:0007669"/>
    <property type="project" value="UniProtKB-KW"/>
</dbReference>
<evidence type="ECO:0000256" key="4">
    <source>
        <dbReference type="ARBA" id="ARBA00022695"/>
    </source>
</evidence>
<dbReference type="Proteomes" id="UP000198915">
    <property type="component" value="Unassembled WGS sequence"/>
</dbReference>
<keyword evidence="7" id="KW-0238">DNA-binding</keyword>
<dbReference type="PRINTS" id="PR00045">
    <property type="entry name" value="SIGMA54FCT"/>
</dbReference>
<feature type="domain" description="RNA polymerase sigma factor 54 core-binding" evidence="10">
    <location>
        <begin position="100"/>
        <end position="283"/>
    </location>
</feature>
<keyword evidence="5" id="KW-0805">Transcription regulation</keyword>
<evidence type="ECO:0000259" key="10">
    <source>
        <dbReference type="Pfam" id="PF04963"/>
    </source>
</evidence>
<dbReference type="PANTHER" id="PTHR32248:SF4">
    <property type="entry name" value="RNA POLYMERASE SIGMA-54 FACTOR"/>
    <property type="match status" value="1"/>
</dbReference>
<comment type="similarity">
    <text evidence="1">Belongs to the sigma-54 factor family.</text>
</comment>
<dbReference type="GO" id="GO:0001216">
    <property type="term" value="F:DNA-binding transcription activator activity"/>
    <property type="evidence" value="ECO:0007669"/>
    <property type="project" value="InterPro"/>
</dbReference>
<dbReference type="GO" id="GO:0003677">
    <property type="term" value="F:DNA binding"/>
    <property type="evidence" value="ECO:0007669"/>
    <property type="project" value="UniProtKB-KW"/>
</dbReference>
<keyword evidence="8" id="KW-0804">Transcription</keyword>
<evidence type="ECO:0000256" key="6">
    <source>
        <dbReference type="ARBA" id="ARBA00023082"/>
    </source>
</evidence>
<proteinExistence type="inferred from homology"/>
<keyword evidence="4" id="KW-0548">Nucleotidyltransferase</keyword>
<dbReference type="InterPro" id="IPR007634">
    <property type="entry name" value="RNA_pol_sigma_54_DNA-bd"/>
</dbReference>
<dbReference type="NCBIfam" id="TIGR02395">
    <property type="entry name" value="rpoN_sigma"/>
    <property type="match status" value="1"/>
</dbReference>
<dbReference type="GO" id="GO:0016987">
    <property type="term" value="F:sigma factor activity"/>
    <property type="evidence" value="ECO:0007669"/>
    <property type="project" value="UniProtKB-KW"/>
</dbReference>
<gene>
    <name evidence="11" type="ORF">SAMN05518846_11989</name>
</gene>
<reference evidence="12" key="1">
    <citation type="submission" date="2016-10" db="EMBL/GenBank/DDBJ databases">
        <authorList>
            <person name="Varghese N."/>
            <person name="Submissions S."/>
        </authorList>
    </citation>
    <scope>NUCLEOTIDE SEQUENCE [LARGE SCALE GENOMIC DNA]</scope>
    <source>
        <strain evidence="12">OK042</strain>
    </source>
</reference>
<dbReference type="InterPro" id="IPR000394">
    <property type="entry name" value="RNA_pol_sigma_54"/>
</dbReference>
<dbReference type="STRING" id="1884381.SAMN05518846_11989"/>
<evidence type="ECO:0000256" key="3">
    <source>
        <dbReference type="ARBA" id="ARBA00022679"/>
    </source>
</evidence>
<dbReference type="GO" id="GO:0000428">
    <property type="term" value="C:DNA-directed RNA polymerase complex"/>
    <property type="evidence" value="ECO:0007669"/>
    <property type="project" value="UniProtKB-KW"/>
</dbReference>
<feature type="domain" description="RNA polymerase sigma factor 54 DNA-binding" evidence="9">
    <location>
        <begin position="298"/>
        <end position="456"/>
    </location>
</feature>
<keyword evidence="12" id="KW-1185">Reference proteome</keyword>
<evidence type="ECO:0000259" key="9">
    <source>
        <dbReference type="Pfam" id="PF04552"/>
    </source>
</evidence>
<dbReference type="PANTHER" id="PTHR32248">
    <property type="entry name" value="RNA POLYMERASE SIGMA-54 FACTOR"/>
    <property type="match status" value="1"/>
</dbReference>
<keyword evidence="6" id="KW-0731">Sigma factor</keyword>
<keyword evidence="2" id="KW-0240">DNA-directed RNA polymerase</keyword>